<dbReference type="CDD" id="cd04882">
    <property type="entry name" value="ACT_Bt0572_2"/>
    <property type="match status" value="1"/>
</dbReference>
<comment type="caution">
    <text evidence="2">The sequence shown here is derived from an EMBL/GenBank/DDBJ whole genome shotgun (WGS) entry which is preliminary data.</text>
</comment>
<dbReference type="PANTHER" id="PTHR40099:SF1">
    <property type="entry name" value="ACETOLACTATE SYNTHASE, SMALL SUBUNIT"/>
    <property type="match status" value="1"/>
</dbReference>
<dbReference type="EMBL" id="VSSQ01000088">
    <property type="protein sequence ID" value="MPL75442.1"/>
    <property type="molecule type" value="Genomic_DNA"/>
</dbReference>
<dbReference type="Pfam" id="PF19571">
    <property type="entry name" value="ACT_8"/>
    <property type="match status" value="1"/>
</dbReference>
<dbReference type="PROSITE" id="PS51671">
    <property type="entry name" value="ACT"/>
    <property type="match status" value="1"/>
</dbReference>
<dbReference type="PANTHER" id="PTHR40099">
    <property type="entry name" value="ACETOLACTATE SYNTHASE, SMALL SUBUNIT"/>
    <property type="match status" value="1"/>
</dbReference>
<evidence type="ECO:0000313" key="2">
    <source>
        <dbReference type="EMBL" id="MPL75442.1"/>
    </source>
</evidence>
<dbReference type="Gene3D" id="3.30.2130.10">
    <property type="entry name" value="VC0802-like"/>
    <property type="match status" value="1"/>
</dbReference>
<protein>
    <recommendedName>
        <fullName evidence="1">ACT domain-containing protein</fullName>
    </recommendedName>
</protein>
<feature type="domain" description="ACT" evidence="1">
    <location>
        <begin position="71"/>
        <end position="143"/>
    </location>
</feature>
<dbReference type="AlphaFoldDB" id="A0A644U9F5"/>
<evidence type="ECO:0000259" key="1">
    <source>
        <dbReference type="PROSITE" id="PS51671"/>
    </source>
</evidence>
<gene>
    <name evidence="2" type="ORF">SDC9_21266</name>
</gene>
<name>A0A644U9F5_9ZZZZ</name>
<dbReference type="InterPro" id="IPR045865">
    <property type="entry name" value="ACT-like_dom_sf"/>
</dbReference>
<sequence>MKNKQISVFIENKEGRLKKAMDVLAKENINIRALSIADTTKFGILRLIVSETEKAKEILENNNFVVKENDVIIVEVPDKPNGLNTILGYLDDKNVNVEYIYAFVSKKSEEAIVVVRLENIDEGIKILKENDAYILTSEDIKSI</sequence>
<dbReference type="InterPro" id="IPR002912">
    <property type="entry name" value="ACT_dom"/>
</dbReference>
<dbReference type="SUPFAM" id="SSF55021">
    <property type="entry name" value="ACT-like"/>
    <property type="match status" value="2"/>
</dbReference>
<reference evidence="2" key="1">
    <citation type="submission" date="2019-08" db="EMBL/GenBank/DDBJ databases">
        <authorList>
            <person name="Kucharzyk K."/>
            <person name="Murdoch R.W."/>
            <person name="Higgins S."/>
            <person name="Loffler F."/>
        </authorList>
    </citation>
    <scope>NUCLEOTIDE SEQUENCE</scope>
</reference>
<accession>A0A644U9F5</accession>
<dbReference type="CDD" id="cd04908">
    <property type="entry name" value="ACT_Bt0572_1"/>
    <property type="match status" value="1"/>
</dbReference>
<proteinExistence type="predicted"/>
<dbReference type="InterPro" id="IPR045739">
    <property type="entry name" value="ACT_dom_pair"/>
</dbReference>
<organism evidence="2">
    <name type="scientific">bioreactor metagenome</name>
    <dbReference type="NCBI Taxonomy" id="1076179"/>
    <lineage>
        <taxon>unclassified sequences</taxon>
        <taxon>metagenomes</taxon>
        <taxon>ecological metagenomes</taxon>
    </lineage>
</organism>